<dbReference type="SUPFAM" id="SSF103481">
    <property type="entry name" value="Multidrug resistance efflux transporter EmrE"/>
    <property type="match status" value="1"/>
</dbReference>
<evidence type="ECO:0000256" key="4">
    <source>
        <dbReference type="ARBA" id="ARBA00022989"/>
    </source>
</evidence>
<proteinExistence type="inferred from homology"/>
<keyword evidence="3 6" id="KW-0812">Transmembrane</keyword>
<comment type="subcellular location">
    <subcellularLocation>
        <location evidence="1">Membrane</location>
        <topology evidence="1">Multi-pass membrane protein</topology>
    </subcellularLocation>
</comment>
<feature type="transmembrane region" description="Helical" evidence="6">
    <location>
        <begin position="6"/>
        <end position="27"/>
    </location>
</feature>
<comment type="similarity">
    <text evidence="2">Belongs to the TMEM234 family.</text>
</comment>
<evidence type="ECO:0000256" key="2">
    <source>
        <dbReference type="ARBA" id="ARBA00005977"/>
    </source>
</evidence>
<dbReference type="Pfam" id="PF10639">
    <property type="entry name" value="TMEM234"/>
    <property type="match status" value="1"/>
</dbReference>
<feature type="transmembrane region" description="Helical" evidence="6">
    <location>
        <begin position="47"/>
        <end position="66"/>
    </location>
</feature>
<name>A0AAE0YS93_9GAST</name>
<dbReference type="EMBL" id="JAWDGP010005555">
    <property type="protein sequence ID" value="KAK3756125.1"/>
    <property type="molecule type" value="Genomic_DNA"/>
</dbReference>
<evidence type="ECO:0000313" key="8">
    <source>
        <dbReference type="Proteomes" id="UP001283361"/>
    </source>
</evidence>
<protein>
    <recommendedName>
        <fullName evidence="9">Transmembrane protein 234</fullName>
    </recommendedName>
</protein>
<feature type="transmembrane region" description="Helical" evidence="6">
    <location>
        <begin position="112"/>
        <end position="133"/>
    </location>
</feature>
<gene>
    <name evidence="7" type="ORF">RRG08_033009</name>
</gene>
<evidence type="ECO:0000256" key="5">
    <source>
        <dbReference type="ARBA" id="ARBA00023136"/>
    </source>
</evidence>
<organism evidence="7 8">
    <name type="scientific">Elysia crispata</name>
    <name type="common">lettuce slug</name>
    <dbReference type="NCBI Taxonomy" id="231223"/>
    <lineage>
        <taxon>Eukaryota</taxon>
        <taxon>Metazoa</taxon>
        <taxon>Spiralia</taxon>
        <taxon>Lophotrochozoa</taxon>
        <taxon>Mollusca</taxon>
        <taxon>Gastropoda</taxon>
        <taxon>Heterobranchia</taxon>
        <taxon>Euthyneura</taxon>
        <taxon>Panpulmonata</taxon>
        <taxon>Sacoglossa</taxon>
        <taxon>Placobranchoidea</taxon>
        <taxon>Plakobranchidae</taxon>
        <taxon>Elysia</taxon>
    </lineage>
</organism>
<evidence type="ECO:0000256" key="3">
    <source>
        <dbReference type="ARBA" id="ARBA00022692"/>
    </source>
</evidence>
<keyword evidence="8" id="KW-1185">Reference proteome</keyword>
<keyword evidence="5 6" id="KW-0472">Membrane</keyword>
<evidence type="ECO:0008006" key="9">
    <source>
        <dbReference type="Google" id="ProtNLM"/>
    </source>
</evidence>
<dbReference type="PANTHER" id="PTHR28668">
    <property type="entry name" value="TRANSMEMBRANE PROTEIN 234"/>
    <property type="match status" value="1"/>
</dbReference>
<evidence type="ECO:0000256" key="6">
    <source>
        <dbReference type="SAM" id="Phobius"/>
    </source>
</evidence>
<evidence type="ECO:0000256" key="1">
    <source>
        <dbReference type="ARBA" id="ARBA00004141"/>
    </source>
</evidence>
<accession>A0AAE0YS93</accession>
<dbReference type="Proteomes" id="UP001283361">
    <property type="component" value="Unassembled WGS sequence"/>
</dbReference>
<dbReference type="Gene3D" id="1.10.3730.20">
    <property type="match status" value="1"/>
</dbReference>
<evidence type="ECO:0000313" key="7">
    <source>
        <dbReference type="EMBL" id="KAK3756125.1"/>
    </source>
</evidence>
<dbReference type="InterPro" id="IPR018908">
    <property type="entry name" value="TMEM234"/>
</dbReference>
<sequence length="138" mass="14988">MSSPSSGLWDSLCLISVAALWGLTNPLLKKNSKGIEEINRDGKLSQLLAEFFFLITNWKYILSFVMNQTGSLVYYITLSSADLTLAVPITNSMTFIFTALSSHVLGEKQINFNTLVGITLVAAGVLLCVLGKIETPPS</sequence>
<comment type="caution">
    <text evidence="7">The sequence shown here is derived from an EMBL/GenBank/DDBJ whole genome shotgun (WGS) entry which is preliminary data.</text>
</comment>
<dbReference type="InterPro" id="IPR037185">
    <property type="entry name" value="EmrE-like"/>
</dbReference>
<feature type="transmembrane region" description="Helical" evidence="6">
    <location>
        <begin position="72"/>
        <end position="100"/>
    </location>
</feature>
<dbReference type="GO" id="GO:0016020">
    <property type="term" value="C:membrane"/>
    <property type="evidence" value="ECO:0007669"/>
    <property type="project" value="UniProtKB-SubCell"/>
</dbReference>
<dbReference type="PANTHER" id="PTHR28668:SF1">
    <property type="entry name" value="TRANSMEMBRANE PROTEIN 234"/>
    <property type="match status" value="1"/>
</dbReference>
<keyword evidence="4 6" id="KW-1133">Transmembrane helix</keyword>
<dbReference type="AlphaFoldDB" id="A0AAE0YS93"/>
<reference evidence="7" key="1">
    <citation type="journal article" date="2023" name="G3 (Bethesda)">
        <title>A reference genome for the long-term kleptoplast-retaining sea slug Elysia crispata morphotype clarki.</title>
        <authorList>
            <person name="Eastman K.E."/>
            <person name="Pendleton A.L."/>
            <person name="Shaikh M.A."/>
            <person name="Suttiyut T."/>
            <person name="Ogas R."/>
            <person name="Tomko P."/>
            <person name="Gavelis G."/>
            <person name="Widhalm J.R."/>
            <person name="Wisecaver J.H."/>
        </authorList>
    </citation>
    <scope>NUCLEOTIDE SEQUENCE</scope>
    <source>
        <strain evidence="7">ECLA1</strain>
    </source>
</reference>